<sequence length="157" mass="18706">KIDYISSPSTKYQVFFLFKNCFGRKYHVCDYTLIEIIVFFLKFIFQHNNQIQQKVLCICIFKAFSEFFLLSQSYYCLKFPVFKWKNLKNISARHSTKKKRANKEVSTRRIMSTIPLESVIREVQKMTSCKIALFVLVQKKSARFEKTKQVVTITLEK</sequence>
<reference evidence="1 2" key="1">
    <citation type="journal article" date="2013" name="Curr. Biol.">
        <title>The Genome of the Foraminiferan Reticulomyxa filosa.</title>
        <authorList>
            <person name="Glockner G."/>
            <person name="Hulsmann N."/>
            <person name="Schleicher M."/>
            <person name="Noegel A.A."/>
            <person name="Eichinger L."/>
            <person name="Gallinger C."/>
            <person name="Pawlowski J."/>
            <person name="Sierra R."/>
            <person name="Euteneuer U."/>
            <person name="Pillet L."/>
            <person name="Moustafa A."/>
            <person name="Platzer M."/>
            <person name="Groth M."/>
            <person name="Szafranski K."/>
            <person name="Schliwa M."/>
        </authorList>
    </citation>
    <scope>NUCLEOTIDE SEQUENCE [LARGE SCALE GENOMIC DNA]</scope>
</reference>
<keyword evidence="2" id="KW-1185">Reference proteome</keyword>
<accession>X6MCY2</accession>
<protein>
    <submittedName>
        <fullName evidence="1">Uncharacterized protein</fullName>
    </submittedName>
</protein>
<evidence type="ECO:0000313" key="2">
    <source>
        <dbReference type="Proteomes" id="UP000023152"/>
    </source>
</evidence>
<proteinExistence type="predicted"/>
<comment type="caution">
    <text evidence="1">The sequence shown here is derived from an EMBL/GenBank/DDBJ whole genome shotgun (WGS) entry which is preliminary data.</text>
</comment>
<name>X6MCY2_RETFI</name>
<gene>
    <name evidence="1" type="ORF">RFI_25622</name>
</gene>
<evidence type="ECO:0000313" key="1">
    <source>
        <dbReference type="EMBL" id="ETO11754.1"/>
    </source>
</evidence>
<dbReference type="Proteomes" id="UP000023152">
    <property type="component" value="Unassembled WGS sequence"/>
</dbReference>
<feature type="non-terminal residue" evidence="1">
    <location>
        <position position="1"/>
    </location>
</feature>
<dbReference type="EMBL" id="ASPP01022084">
    <property type="protein sequence ID" value="ETO11754.1"/>
    <property type="molecule type" value="Genomic_DNA"/>
</dbReference>
<organism evidence="1 2">
    <name type="scientific">Reticulomyxa filosa</name>
    <dbReference type="NCBI Taxonomy" id="46433"/>
    <lineage>
        <taxon>Eukaryota</taxon>
        <taxon>Sar</taxon>
        <taxon>Rhizaria</taxon>
        <taxon>Retaria</taxon>
        <taxon>Foraminifera</taxon>
        <taxon>Monothalamids</taxon>
        <taxon>Reticulomyxidae</taxon>
        <taxon>Reticulomyxa</taxon>
    </lineage>
</organism>
<dbReference type="AlphaFoldDB" id="X6MCY2"/>